<dbReference type="RefSeq" id="WP_130423791.1">
    <property type="nucleotide sequence ID" value="NZ_SHKW01000002.1"/>
</dbReference>
<evidence type="ECO:0000256" key="2">
    <source>
        <dbReference type="ARBA" id="ARBA00022448"/>
    </source>
</evidence>
<dbReference type="PANTHER" id="PTHR45724">
    <property type="entry name" value="AQUAPORIN NIP2-1"/>
    <property type="match status" value="1"/>
</dbReference>
<dbReference type="InterPro" id="IPR023271">
    <property type="entry name" value="Aquaporin-like"/>
</dbReference>
<evidence type="ECO:0000256" key="5">
    <source>
        <dbReference type="ARBA" id="ARBA00023136"/>
    </source>
</evidence>
<feature type="transmembrane region" description="Helical" evidence="7">
    <location>
        <begin position="138"/>
        <end position="162"/>
    </location>
</feature>
<dbReference type="PANTHER" id="PTHR45724:SF13">
    <property type="entry name" value="AQUAPORIN NIP1-1-RELATED"/>
    <property type="match status" value="1"/>
</dbReference>
<dbReference type="GO" id="GO:0015267">
    <property type="term" value="F:channel activity"/>
    <property type="evidence" value="ECO:0007669"/>
    <property type="project" value="InterPro"/>
</dbReference>
<dbReference type="InterPro" id="IPR022357">
    <property type="entry name" value="MIP_CS"/>
</dbReference>
<evidence type="ECO:0000313" key="8">
    <source>
        <dbReference type="EMBL" id="RZU35498.1"/>
    </source>
</evidence>
<keyword evidence="3 6" id="KW-0812">Transmembrane</keyword>
<evidence type="ECO:0000256" key="7">
    <source>
        <dbReference type="SAM" id="Phobius"/>
    </source>
</evidence>
<dbReference type="Gene3D" id="1.20.1080.10">
    <property type="entry name" value="Glycerol uptake facilitator protein"/>
    <property type="match status" value="1"/>
</dbReference>
<evidence type="ECO:0000256" key="3">
    <source>
        <dbReference type="ARBA" id="ARBA00022692"/>
    </source>
</evidence>
<name>A0A4Q7YET5_9BACT</name>
<comment type="similarity">
    <text evidence="6">Belongs to the MIP/aquaporin (TC 1.A.8) family.</text>
</comment>
<gene>
    <name evidence="8" type="ORF">BDD14_5555</name>
</gene>
<accession>A0A4Q7YET5</accession>
<feature type="transmembrane region" description="Helical" evidence="7">
    <location>
        <begin position="106"/>
        <end position="126"/>
    </location>
</feature>
<dbReference type="InterPro" id="IPR034294">
    <property type="entry name" value="Aquaporin_transptr"/>
</dbReference>
<dbReference type="GO" id="GO:0016020">
    <property type="term" value="C:membrane"/>
    <property type="evidence" value="ECO:0007669"/>
    <property type="project" value="UniProtKB-SubCell"/>
</dbReference>
<comment type="caution">
    <text evidence="8">The sequence shown here is derived from an EMBL/GenBank/DDBJ whole genome shotgun (WGS) entry which is preliminary data.</text>
</comment>
<feature type="transmembrane region" description="Helical" evidence="7">
    <location>
        <begin position="73"/>
        <end position="94"/>
    </location>
</feature>
<comment type="subcellular location">
    <subcellularLocation>
        <location evidence="1">Membrane</location>
        <topology evidence="1">Multi-pass membrane protein</topology>
    </subcellularLocation>
</comment>
<sequence length="227" mass="23744">MQKYVAEFIGTFFLVLTVGCTVIGHGAGPFAPLAIGSALMVMIFAGGHVSGGHFNPAVTLGVWLRGKCETKDVVPYMIFQIMGAVLAGLVVKFLKGGAIVTPLHPATVPALLAEFLFTFALVYVVLNVATAKGTSGNSFYGLAIGFTVLVGAFSVGNISGGAFNPAVATGISVLGLSSWQNIWIYLIAEFGGAAVAAGAFKILNPAEREDVHRLQSRDQPREQREVA</sequence>
<proteinExistence type="inferred from homology"/>
<feature type="transmembrane region" description="Helical" evidence="7">
    <location>
        <begin position="5"/>
        <end position="24"/>
    </location>
</feature>
<evidence type="ECO:0000256" key="4">
    <source>
        <dbReference type="ARBA" id="ARBA00022989"/>
    </source>
</evidence>
<dbReference type="SUPFAM" id="SSF81338">
    <property type="entry name" value="Aquaporin-like"/>
    <property type="match status" value="1"/>
</dbReference>
<dbReference type="PRINTS" id="PR00783">
    <property type="entry name" value="MINTRINSICP"/>
</dbReference>
<dbReference type="PROSITE" id="PS00221">
    <property type="entry name" value="MIP"/>
    <property type="match status" value="1"/>
</dbReference>
<protein>
    <submittedName>
        <fullName evidence="8">Aquaporin Z</fullName>
    </submittedName>
</protein>
<keyword evidence="5 7" id="KW-0472">Membrane</keyword>
<dbReference type="InterPro" id="IPR000425">
    <property type="entry name" value="MIP"/>
</dbReference>
<keyword evidence="9" id="KW-1185">Reference proteome</keyword>
<dbReference type="EMBL" id="SHKW01000002">
    <property type="protein sequence ID" value="RZU35498.1"/>
    <property type="molecule type" value="Genomic_DNA"/>
</dbReference>
<feature type="transmembrane region" description="Helical" evidence="7">
    <location>
        <begin position="182"/>
        <end position="203"/>
    </location>
</feature>
<reference evidence="8 9" key="1">
    <citation type="submission" date="2019-02" db="EMBL/GenBank/DDBJ databases">
        <title>Genomic Encyclopedia of Archaeal and Bacterial Type Strains, Phase II (KMG-II): from individual species to whole genera.</title>
        <authorList>
            <person name="Goeker M."/>
        </authorList>
    </citation>
    <scope>NUCLEOTIDE SEQUENCE [LARGE SCALE GENOMIC DNA]</scope>
    <source>
        <strain evidence="8 9">DSM 18101</strain>
    </source>
</reference>
<dbReference type="Proteomes" id="UP000292958">
    <property type="component" value="Unassembled WGS sequence"/>
</dbReference>
<evidence type="ECO:0000256" key="1">
    <source>
        <dbReference type="ARBA" id="ARBA00004141"/>
    </source>
</evidence>
<dbReference type="Pfam" id="PF00230">
    <property type="entry name" value="MIP"/>
    <property type="match status" value="1"/>
</dbReference>
<dbReference type="OrthoDB" id="9807293at2"/>
<organism evidence="8 9">
    <name type="scientific">Edaphobacter modestus</name>
    <dbReference type="NCBI Taxonomy" id="388466"/>
    <lineage>
        <taxon>Bacteria</taxon>
        <taxon>Pseudomonadati</taxon>
        <taxon>Acidobacteriota</taxon>
        <taxon>Terriglobia</taxon>
        <taxon>Terriglobales</taxon>
        <taxon>Acidobacteriaceae</taxon>
        <taxon>Edaphobacter</taxon>
    </lineage>
</organism>
<dbReference type="AlphaFoldDB" id="A0A4Q7YET5"/>
<evidence type="ECO:0000313" key="9">
    <source>
        <dbReference type="Proteomes" id="UP000292958"/>
    </source>
</evidence>
<keyword evidence="4 7" id="KW-1133">Transmembrane helix</keyword>
<keyword evidence="2 6" id="KW-0813">Transport</keyword>
<evidence type="ECO:0000256" key="6">
    <source>
        <dbReference type="RuleBase" id="RU000477"/>
    </source>
</evidence>
<dbReference type="PROSITE" id="PS51257">
    <property type="entry name" value="PROKAR_LIPOPROTEIN"/>
    <property type="match status" value="1"/>
</dbReference>